<dbReference type="EMBL" id="PZKL01000046">
    <property type="protein sequence ID" value="PTH78823.1"/>
    <property type="molecule type" value="Genomic_DNA"/>
</dbReference>
<reference evidence="3 5" key="2">
    <citation type="submission" date="2018-03" db="EMBL/GenBank/DDBJ databases">
        <title>Aeromonas veronii whole genome sequencing and analysis.</title>
        <authorList>
            <person name="Xie H."/>
            <person name="Liu T."/>
            <person name="Wang K."/>
        </authorList>
    </citation>
    <scope>NUCLEOTIDE SEQUENCE [LARGE SCALE GENOMIC DNA]</scope>
    <source>
        <strain evidence="3 5">XH.VA.1</strain>
    </source>
</reference>
<proteinExistence type="predicted"/>
<evidence type="ECO:0000313" key="3">
    <source>
        <dbReference type="EMBL" id="PTH78823.1"/>
    </source>
</evidence>
<dbReference type="EMBL" id="CP014774">
    <property type="protein sequence ID" value="ANB51915.1"/>
    <property type="molecule type" value="Genomic_DNA"/>
</dbReference>
<accession>A0A165SDJ5</accession>
<protein>
    <submittedName>
        <fullName evidence="3">Uncharacterized protein</fullName>
    </submittedName>
</protein>
<evidence type="ECO:0000313" key="5">
    <source>
        <dbReference type="Proteomes" id="UP000241986"/>
    </source>
</evidence>
<sequence length="200" mass="21430">MNQKPALLTLVMLAMTAHAGSALAALPNFSATCPTDIRVKSQGGNVFINGKKATLKTLAPAAYSATSGKVVIGITFDLPASEPTLDYVIKHDRRAHGFCTVHAWSAGKAAALPMAKGDSPYQGKWIAKNRETGATVANIQVDGKEQVWVNGVKVKAKRADGALQFRQGTILYTLQGDPRIRDESDWNDSDVQNTGPIRLE</sequence>
<dbReference type="Proteomes" id="UP000241986">
    <property type="component" value="Unassembled WGS sequence"/>
</dbReference>
<dbReference type="AlphaFoldDB" id="A0A165SDJ5"/>
<organism evidence="3 5">
    <name type="scientific">Aeromonas veronii</name>
    <dbReference type="NCBI Taxonomy" id="654"/>
    <lineage>
        <taxon>Bacteria</taxon>
        <taxon>Pseudomonadati</taxon>
        <taxon>Pseudomonadota</taxon>
        <taxon>Gammaproteobacteria</taxon>
        <taxon>Aeromonadales</taxon>
        <taxon>Aeromonadaceae</taxon>
        <taxon>Aeromonas</taxon>
    </lineage>
</organism>
<keyword evidence="1" id="KW-0732">Signal</keyword>
<evidence type="ECO:0000256" key="1">
    <source>
        <dbReference type="SAM" id="SignalP"/>
    </source>
</evidence>
<dbReference type="Proteomes" id="UP000076809">
    <property type="component" value="Chromosome"/>
</dbReference>
<dbReference type="RefSeq" id="WP_064338209.1">
    <property type="nucleotide sequence ID" value="NZ_AP022281.1"/>
</dbReference>
<gene>
    <name evidence="3" type="ORF">DAA48_23440</name>
    <name evidence="2" type="ORF">WM43_04195</name>
</gene>
<reference evidence="2 4" key="1">
    <citation type="journal article" date="2016" name="J. Clin. Microbiol.">
        <title>Detection and Whole-Genome Sequencing of Carbapenemase-Producing Aeromonas hydrophila Isolates from Routine Perirectal Surveillance Culture.</title>
        <authorList>
            <person name="Hughes H.Y."/>
            <person name="Conlan S.P."/>
            <person name="Lau A.F."/>
            <person name="Dekker J.P."/>
            <person name="Michelin A.V."/>
            <person name="Youn J.H."/>
            <person name="Henderson D.K."/>
            <person name="Frank K.M."/>
            <person name="Segre J.A."/>
            <person name="Palmore T.N."/>
        </authorList>
    </citation>
    <scope>NUCLEOTIDE SEQUENCE [LARGE SCALE GENOMIC DNA]</scope>
    <source>
        <strain evidence="2 4">AVNIH1</strain>
    </source>
</reference>
<feature type="signal peptide" evidence="1">
    <location>
        <begin position="1"/>
        <end position="24"/>
    </location>
</feature>
<name>A0A165SDJ5_AERVE</name>
<evidence type="ECO:0000313" key="2">
    <source>
        <dbReference type="EMBL" id="ANB51915.1"/>
    </source>
</evidence>
<feature type="chain" id="PRO_5041524730" evidence="1">
    <location>
        <begin position="25"/>
        <end position="200"/>
    </location>
</feature>
<evidence type="ECO:0000313" key="4">
    <source>
        <dbReference type="Proteomes" id="UP000076809"/>
    </source>
</evidence>